<comment type="function">
    <text evidence="7">Required for disulfide bond formation in some periplasmic proteins. Acts by transferring its disulfide bond to other proteins and is reduced in the process.</text>
</comment>
<feature type="domain" description="Thioredoxin-like fold" evidence="9">
    <location>
        <begin position="144"/>
        <end position="262"/>
    </location>
</feature>
<feature type="signal peptide" evidence="7">
    <location>
        <begin position="1"/>
        <end position="37"/>
    </location>
</feature>
<feature type="chain" id="PRO_5011329392" description="Thiol:disulfide interchange protein" evidence="7">
    <location>
        <begin position="38"/>
        <end position="282"/>
    </location>
</feature>
<reference evidence="11" key="1">
    <citation type="submission" date="2016-10" db="EMBL/GenBank/DDBJ databases">
        <authorList>
            <person name="Varghese N."/>
            <person name="Submissions S."/>
        </authorList>
    </citation>
    <scope>NUCLEOTIDE SEQUENCE [LARGE SCALE GENOMIC DNA]</scope>
    <source>
        <strain evidence="11">DSM 27981</strain>
    </source>
</reference>
<protein>
    <recommendedName>
        <fullName evidence="7">Thiol:disulfide interchange protein</fullName>
    </recommendedName>
</protein>
<dbReference type="EMBL" id="FONX01000006">
    <property type="protein sequence ID" value="SFE84684.1"/>
    <property type="molecule type" value="Genomic_DNA"/>
</dbReference>
<dbReference type="Proteomes" id="UP000199119">
    <property type="component" value="Unassembled WGS sequence"/>
</dbReference>
<dbReference type="Pfam" id="PF13098">
    <property type="entry name" value="Thioredoxin_2"/>
    <property type="match status" value="1"/>
</dbReference>
<feature type="domain" description="Disulphide bond isomerase DsbC/G N-terminal" evidence="8">
    <location>
        <begin position="37"/>
        <end position="104"/>
    </location>
</feature>
<evidence type="ECO:0000256" key="4">
    <source>
        <dbReference type="ARBA" id="ARBA00022764"/>
    </source>
</evidence>
<dbReference type="InterPro" id="IPR033954">
    <property type="entry name" value="DiS-bond_Isoase_DsbC/G"/>
</dbReference>
<sequence length="282" mass="30570">MMATTEPVRLRRSRTAALLFEAALCAALLAALPAGNAATPEEARLLAALRKAHPGTQFTEVSRTDVEGLYEVWMNGNVAYVPAANPRFFVFGRLFDTQDMRDITGPRIAQRSTGPGGPSEPVSRTVATVSLEQLPLADAIRTVHGNGGRKVAVFSDPNCIYCKQLEPELASIDDVTVYTFLLPFQGEARPIAIWCAADRERAWRQWMLQADASLLRSDAHCDHPIGRNLELARRLGVQGTPTLIWADGIRTDGYIGRTALEARFAEAAKVAGTKSGTAGARP</sequence>
<dbReference type="SUPFAM" id="SSF54423">
    <property type="entry name" value="DsbC/DsbG N-terminal domain-like"/>
    <property type="match status" value="1"/>
</dbReference>
<dbReference type="InterPro" id="IPR036249">
    <property type="entry name" value="Thioredoxin-like_sf"/>
</dbReference>
<dbReference type="STRING" id="1177982.SAMN04489711_10649"/>
<evidence type="ECO:0000256" key="6">
    <source>
        <dbReference type="ARBA" id="ARBA00023284"/>
    </source>
</evidence>
<name>A0A1I2DVH7_9BURK</name>
<dbReference type="AlphaFoldDB" id="A0A1I2DVH7"/>
<gene>
    <name evidence="10" type="ORF">SAMN04489711_10649</name>
</gene>
<dbReference type="InterPro" id="IPR051470">
    <property type="entry name" value="Thiol:disulfide_interchange"/>
</dbReference>
<dbReference type="Gene3D" id="3.40.30.10">
    <property type="entry name" value="Glutaredoxin"/>
    <property type="match status" value="1"/>
</dbReference>
<evidence type="ECO:0000259" key="9">
    <source>
        <dbReference type="Pfam" id="PF13098"/>
    </source>
</evidence>
<accession>A0A1I2DVH7</accession>
<keyword evidence="5" id="KW-1015">Disulfide bond</keyword>
<dbReference type="PANTHER" id="PTHR35272">
    <property type="entry name" value="THIOL:DISULFIDE INTERCHANGE PROTEIN DSBC-RELATED"/>
    <property type="match status" value="1"/>
</dbReference>
<keyword evidence="6 7" id="KW-0676">Redox-active center</keyword>
<evidence type="ECO:0000256" key="3">
    <source>
        <dbReference type="ARBA" id="ARBA00022729"/>
    </source>
</evidence>
<keyword evidence="4 7" id="KW-0574">Periplasm</keyword>
<evidence type="ECO:0000256" key="5">
    <source>
        <dbReference type="ARBA" id="ARBA00023157"/>
    </source>
</evidence>
<dbReference type="InterPro" id="IPR009094">
    <property type="entry name" value="DiS-bond_isomerase_DsbC/G_N_sf"/>
</dbReference>
<evidence type="ECO:0000256" key="1">
    <source>
        <dbReference type="ARBA" id="ARBA00004418"/>
    </source>
</evidence>
<keyword evidence="3 7" id="KW-0732">Signal</keyword>
<proteinExistence type="inferred from homology"/>
<evidence type="ECO:0000313" key="11">
    <source>
        <dbReference type="Proteomes" id="UP000199119"/>
    </source>
</evidence>
<dbReference type="OrthoDB" id="12976at2"/>
<evidence type="ECO:0000259" key="8">
    <source>
        <dbReference type="Pfam" id="PF10411"/>
    </source>
</evidence>
<dbReference type="RefSeq" id="WP_059400269.1">
    <property type="nucleotide sequence ID" value="NZ_FONX01000006.1"/>
</dbReference>
<comment type="similarity">
    <text evidence="2 7">Belongs to the thioredoxin family. DsbC subfamily.</text>
</comment>
<dbReference type="Gene3D" id="3.10.450.70">
    <property type="entry name" value="Disulphide bond isomerase, DsbC/G, N-terminal"/>
    <property type="match status" value="1"/>
</dbReference>
<evidence type="ECO:0000256" key="7">
    <source>
        <dbReference type="RuleBase" id="RU364038"/>
    </source>
</evidence>
<dbReference type="CDD" id="cd03020">
    <property type="entry name" value="DsbA_DsbC_DsbG"/>
    <property type="match status" value="1"/>
</dbReference>
<dbReference type="PANTHER" id="PTHR35272:SF3">
    <property type="entry name" value="THIOL:DISULFIDE INTERCHANGE PROTEIN DSBC"/>
    <property type="match status" value="1"/>
</dbReference>
<organism evidence="10 11">
    <name type="scientific">Paracidovorax wautersii</name>
    <dbReference type="NCBI Taxonomy" id="1177982"/>
    <lineage>
        <taxon>Bacteria</taxon>
        <taxon>Pseudomonadati</taxon>
        <taxon>Pseudomonadota</taxon>
        <taxon>Betaproteobacteria</taxon>
        <taxon>Burkholderiales</taxon>
        <taxon>Comamonadaceae</taxon>
        <taxon>Paracidovorax</taxon>
    </lineage>
</organism>
<dbReference type="SUPFAM" id="SSF52833">
    <property type="entry name" value="Thioredoxin-like"/>
    <property type="match status" value="1"/>
</dbReference>
<keyword evidence="11" id="KW-1185">Reference proteome</keyword>
<dbReference type="GO" id="GO:0042597">
    <property type="term" value="C:periplasmic space"/>
    <property type="evidence" value="ECO:0007669"/>
    <property type="project" value="UniProtKB-SubCell"/>
</dbReference>
<evidence type="ECO:0000256" key="2">
    <source>
        <dbReference type="ARBA" id="ARBA00009813"/>
    </source>
</evidence>
<evidence type="ECO:0000313" key="10">
    <source>
        <dbReference type="EMBL" id="SFE84684.1"/>
    </source>
</evidence>
<comment type="subcellular location">
    <subcellularLocation>
        <location evidence="1 7">Periplasm</location>
    </subcellularLocation>
</comment>
<dbReference type="Pfam" id="PF10411">
    <property type="entry name" value="DsbC_N"/>
    <property type="match status" value="1"/>
</dbReference>
<dbReference type="InterPro" id="IPR018950">
    <property type="entry name" value="DiS-bond_isomerase_DsbC/G_N"/>
</dbReference>
<dbReference type="InterPro" id="IPR012336">
    <property type="entry name" value="Thioredoxin-like_fold"/>
</dbReference>